<name>A0AAN2BIX9_9GAMM</name>
<evidence type="ECO:0008006" key="3">
    <source>
        <dbReference type="Google" id="ProtNLM"/>
    </source>
</evidence>
<keyword evidence="2" id="KW-1185">Reference proteome</keyword>
<gene>
    <name evidence="1" type="ORF">MARGE09_P0592</name>
</gene>
<dbReference type="InterPro" id="IPR009003">
    <property type="entry name" value="Peptidase_S1_PA"/>
</dbReference>
<evidence type="ECO:0000313" key="1">
    <source>
        <dbReference type="EMBL" id="BCD96392.1"/>
    </source>
</evidence>
<dbReference type="EMBL" id="AP023086">
    <property type="protein sequence ID" value="BCD96392.1"/>
    <property type="molecule type" value="Genomic_DNA"/>
</dbReference>
<evidence type="ECO:0000313" key="2">
    <source>
        <dbReference type="Proteomes" id="UP001320119"/>
    </source>
</evidence>
<accession>A0AAN2BIX9</accession>
<dbReference type="InterPro" id="IPR043504">
    <property type="entry name" value="Peptidase_S1_PA_chymotrypsin"/>
</dbReference>
<dbReference type="Gene3D" id="2.40.10.10">
    <property type="entry name" value="Trypsin-like serine proteases"/>
    <property type="match status" value="1"/>
</dbReference>
<dbReference type="Proteomes" id="UP001320119">
    <property type="component" value="Chromosome"/>
</dbReference>
<dbReference type="AlphaFoldDB" id="A0AAN2BIX9"/>
<protein>
    <recommendedName>
        <fullName evidence="3">Serine protease</fullName>
    </recommendedName>
</protein>
<sequence length="520" mass="58515">MESAQLPQIIVKIRVPKSNGYFAVGTGFVIAADLVATAKHVVEFSKRNVDRPVELHRAQDLSLEDPPKYLADRQYAYIGGNAVDFVVLRLTQSIVSDLNFPLIAREFPEAHDKWLSYGFPVVGKRLEDFFGELVPVMGTFFPTGADNNSCHLKSADNAKLAPRDDAGQSSAWQGLSGAPVFRNGKFYGCISSSPTSLEERFRAISFPSLLRNCSEFREFVNTDLYPESKVIQEFQQSLIAKITPLLKDLPIFNELLEEYGYSRETSPGELATIFVTEPGYQENCKDILDAIKDILSREDIVARYQGEWAYVVQSAVILCKWLILNVVRTQWLRAKNLDKDCFIDRANLNSIELSSAVEVELIVARCLMVAPKIQQNSANNQLQCGSELSFFDAFEAHNPEATHQELLIPLYKEFFRRNPEGLSESRIVEAIIEHVASETSQGRPRRRKTNRASVIYFLINKDRYDRLQNNCQELLTKFGAALGGRLQFICCGGDDGEAFSEPLTNLLAALRSIYVLNTPR</sequence>
<organism evidence="1 2">
    <name type="scientific">Marinagarivorans cellulosilyticus</name>
    <dbReference type="NCBI Taxonomy" id="2721545"/>
    <lineage>
        <taxon>Bacteria</taxon>
        <taxon>Pseudomonadati</taxon>
        <taxon>Pseudomonadota</taxon>
        <taxon>Gammaproteobacteria</taxon>
        <taxon>Cellvibrionales</taxon>
        <taxon>Cellvibrionaceae</taxon>
        <taxon>Marinagarivorans</taxon>
    </lineage>
</organism>
<dbReference type="SUPFAM" id="SSF50494">
    <property type="entry name" value="Trypsin-like serine proteases"/>
    <property type="match status" value="1"/>
</dbReference>
<dbReference type="KEGG" id="marq:MARGE09_P0592"/>
<dbReference type="RefSeq" id="WP_236985894.1">
    <property type="nucleotide sequence ID" value="NZ_AP023086.1"/>
</dbReference>
<reference evidence="1 2" key="1">
    <citation type="journal article" date="2022" name="IScience">
        <title>An ultrasensitive nanofiber-based assay for enzymatic hydrolysis and deep-sea microbial degradation of cellulose.</title>
        <authorList>
            <person name="Tsudome M."/>
            <person name="Tachioka M."/>
            <person name="Miyazaki M."/>
            <person name="Uchimura K."/>
            <person name="Tsuda M."/>
            <person name="Takaki Y."/>
            <person name="Deguchi S."/>
        </authorList>
    </citation>
    <scope>NUCLEOTIDE SEQUENCE [LARGE SCALE GENOMIC DNA]</scope>
    <source>
        <strain evidence="1 2">GE09</strain>
    </source>
</reference>
<proteinExistence type="predicted"/>